<evidence type="ECO:0000313" key="3">
    <source>
        <dbReference type="Proteomes" id="UP000315133"/>
    </source>
</evidence>
<name>A0A543KMU1_9MICO</name>
<keyword evidence="3" id="KW-1185">Reference proteome</keyword>
<keyword evidence="1" id="KW-0472">Membrane</keyword>
<proteinExistence type="predicted"/>
<keyword evidence="1" id="KW-0812">Transmembrane</keyword>
<dbReference type="OrthoDB" id="4868356at2"/>
<protein>
    <submittedName>
        <fullName evidence="2">Uncharacterized protein</fullName>
    </submittedName>
</protein>
<dbReference type="AlphaFoldDB" id="A0A543KMU1"/>
<dbReference type="EMBL" id="VFPU01000001">
    <property type="protein sequence ID" value="TQM96395.1"/>
    <property type="molecule type" value="Genomic_DNA"/>
</dbReference>
<comment type="caution">
    <text evidence="2">The sequence shown here is derived from an EMBL/GenBank/DDBJ whole genome shotgun (WGS) entry which is preliminary data.</text>
</comment>
<organism evidence="2 3">
    <name type="scientific">Ornithinimicrobium humiphilum</name>
    <dbReference type="NCBI Taxonomy" id="125288"/>
    <lineage>
        <taxon>Bacteria</taxon>
        <taxon>Bacillati</taxon>
        <taxon>Actinomycetota</taxon>
        <taxon>Actinomycetes</taxon>
        <taxon>Micrococcales</taxon>
        <taxon>Ornithinimicrobiaceae</taxon>
        <taxon>Ornithinimicrobium</taxon>
    </lineage>
</organism>
<dbReference type="Proteomes" id="UP000315133">
    <property type="component" value="Unassembled WGS sequence"/>
</dbReference>
<sequence length="180" mass="18940">MPTPLGATTRLSVPLALVLAVAGAVLLWLGLSPAPQTPAEELAPLAQDGTVEVGEDGFSLWSDDPEAYQDAWCVADATPLLRPTGPWSLASGDRELHEVARSPRALPPGTYAVSCTPEQALVVGPHAELTAGWLLRGQVGVVAGAVTLLLALVLTVVAVIATVRRRRLESWRVPPHRLQG</sequence>
<keyword evidence="1" id="KW-1133">Transmembrane helix</keyword>
<feature type="transmembrane region" description="Helical" evidence="1">
    <location>
        <begin position="139"/>
        <end position="163"/>
    </location>
</feature>
<dbReference type="RefSeq" id="WP_141818021.1">
    <property type="nucleotide sequence ID" value="NZ_BAAAIL010000003.1"/>
</dbReference>
<evidence type="ECO:0000313" key="2">
    <source>
        <dbReference type="EMBL" id="TQM96395.1"/>
    </source>
</evidence>
<reference evidence="2 3" key="1">
    <citation type="submission" date="2019-06" db="EMBL/GenBank/DDBJ databases">
        <title>Sequencing the genomes of 1000 actinobacteria strains.</title>
        <authorList>
            <person name="Klenk H.-P."/>
        </authorList>
    </citation>
    <scope>NUCLEOTIDE SEQUENCE [LARGE SCALE GENOMIC DNA]</scope>
    <source>
        <strain evidence="2 3">DSM 12362</strain>
    </source>
</reference>
<evidence type="ECO:0000256" key="1">
    <source>
        <dbReference type="SAM" id="Phobius"/>
    </source>
</evidence>
<accession>A0A543KMU1</accession>
<feature type="transmembrane region" description="Helical" evidence="1">
    <location>
        <begin position="12"/>
        <end position="31"/>
    </location>
</feature>
<gene>
    <name evidence="2" type="ORF">FB476_1261</name>
</gene>